<organism evidence="2 3">
    <name type="scientific">Achromobacter piechaudii ATCC 43553</name>
    <dbReference type="NCBI Taxonomy" id="742159"/>
    <lineage>
        <taxon>Bacteria</taxon>
        <taxon>Pseudomonadati</taxon>
        <taxon>Pseudomonadota</taxon>
        <taxon>Betaproteobacteria</taxon>
        <taxon>Burkholderiales</taxon>
        <taxon>Alcaligenaceae</taxon>
        <taxon>Achromobacter</taxon>
    </lineage>
</organism>
<dbReference type="AlphaFoldDB" id="D4XAP8"/>
<feature type="compositionally biased region" description="Basic and acidic residues" evidence="1">
    <location>
        <begin position="1"/>
        <end position="30"/>
    </location>
</feature>
<evidence type="ECO:0000313" key="3">
    <source>
        <dbReference type="Proteomes" id="UP000004510"/>
    </source>
</evidence>
<accession>D4XAP8</accession>
<protein>
    <submittedName>
        <fullName evidence="2">Uncharacterized protein</fullName>
    </submittedName>
</protein>
<dbReference type="PATRIC" id="fig|742159.3.peg.3498"/>
<evidence type="ECO:0000313" key="2">
    <source>
        <dbReference type="EMBL" id="EFF76120.1"/>
    </source>
</evidence>
<reference evidence="3" key="1">
    <citation type="submission" date="2010-03" db="EMBL/GenBank/DDBJ databases">
        <title>Complete sequence of Mobiluncus curtisii ATCC 43063.</title>
        <authorList>
            <person name="Muzny D."/>
            <person name="Qin X."/>
            <person name="Deng J."/>
            <person name="Jiang H."/>
            <person name="Liu Y."/>
            <person name="Qu J."/>
            <person name="Song X.-Z."/>
            <person name="Zhang L."/>
            <person name="Thornton R."/>
            <person name="Coyle M."/>
            <person name="Francisco L."/>
            <person name="Jackson L."/>
            <person name="Javaid M."/>
            <person name="Korchina V."/>
            <person name="Kovar C."/>
            <person name="Mata R."/>
            <person name="Mathew T."/>
            <person name="Ngo R."/>
            <person name="Nguyen L."/>
            <person name="Nguyen N."/>
            <person name="Okwuonu G."/>
            <person name="Ongeri F."/>
            <person name="Pham C."/>
            <person name="Simmons D."/>
            <person name="Wilczek-Boney K."/>
            <person name="Hale W."/>
            <person name="Jakkamsetti A."/>
            <person name="Pham P."/>
            <person name="Ruth R."/>
            <person name="San Lucas F."/>
            <person name="Warren J."/>
            <person name="Zhang J."/>
            <person name="Zhao Z."/>
            <person name="Zhou C."/>
            <person name="Zhu D."/>
            <person name="Lee S."/>
            <person name="Bess C."/>
            <person name="Blankenburg K."/>
            <person name="Forbes L."/>
            <person name="Fu Q."/>
            <person name="Gubbala S."/>
            <person name="Hirani K."/>
            <person name="Jayaseelan J.C."/>
            <person name="Lara F."/>
            <person name="Munidasa M."/>
            <person name="Palculict T."/>
            <person name="Patil S."/>
            <person name="Pu L.-L."/>
            <person name="Saada N."/>
            <person name="Tang L."/>
            <person name="Weissenberger G."/>
            <person name="Zhu Y."/>
            <person name="Hemphill L."/>
            <person name="Shang Y."/>
            <person name="Youmans B."/>
            <person name="Ayvaz T."/>
            <person name="Ross M."/>
            <person name="Santibanez J."/>
            <person name="Aqrawi P."/>
            <person name="Gross S."/>
            <person name="Joshi V."/>
            <person name="Fowler G."/>
            <person name="Nazareth L."/>
            <person name="Reid J."/>
            <person name="Worley K."/>
            <person name="Petrosino J."/>
            <person name="Highlander S."/>
            <person name="Gibbs R."/>
            <person name="Gibbs R."/>
        </authorList>
    </citation>
    <scope>NUCLEOTIDE SEQUENCE [LARGE SCALE GENOMIC DNA]</scope>
    <source>
        <strain evidence="3">ATCC 43553</strain>
    </source>
</reference>
<comment type="caution">
    <text evidence="2">The sequence shown here is derived from an EMBL/GenBank/DDBJ whole genome shotgun (WGS) entry which is preliminary data.</text>
</comment>
<dbReference type="HOGENOM" id="CLU_178490_0_0_4"/>
<dbReference type="Proteomes" id="UP000004510">
    <property type="component" value="Unassembled WGS sequence"/>
</dbReference>
<dbReference type="OrthoDB" id="2193886at2"/>
<evidence type="ECO:0000256" key="1">
    <source>
        <dbReference type="SAM" id="MobiDB-lite"/>
    </source>
</evidence>
<name>D4XAP8_9BURK</name>
<sequence length="98" mass="11001">MGDMGDFWRDVKPALKERSQQKRADNREQSARSLADAGIQYVSRNAGAHLIVTGANGHTYDFWPGTGLWRMRGSTRDNRGVRSLIRAAIAQQSQRKEA</sequence>
<feature type="region of interest" description="Disordered" evidence="1">
    <location>
        <begin position="1"/>
        <end position="31"/>
    </location>
</feature>
<dbReference type="EMBL" id="ADMS01000055">
    <property type="protein sequence ID" value="EFF76120.1"/>
    <property type="molecule type" value="Genomic_DNA"/>
</dbReference>
<gene>
    <name evidence="2" type="ORF">HMPREF0004_2545</name>
</gene>
<proteinExistence type="predicted"/>